<dbReference type="PANTHER" id="PTHR31147">
    <property type="entry name" value="ACYL TRANSFERASE 4"/>
    <property type="match status" value="1"/>
</dbReference>
<keyword evidence="4" id="KW-1185">Reference proteome</keyword>
<dbReference type="Gramene" id="QL09p005889:mrna">
    <property type="protein sequence ID" value="QL09p005889:mrna:CDS:1"/>
    <property type="gene ID" value="QL09p005889"/>
</dbReference>
<dbReference type="Proteomes" id="UP000594261">
    <property type="component" value="Chromosome 9"/>
</dbReference>
<dbReference type="InParanoid" id="A0A7N2MIP7"/>
<dbReference type="GO" id="GO:0016740">
    <property type="term" value="F:transferase activity"/>
    <property type="evidence" value="ECO:0007669"/>
    <property type="project" value="UniProtKB-KW"/>
</dbReference>
<evidence type="ECO:0000256" key="2">
    <source>
        <dbReference type="ARBA" id="ARBA00022679"/>
    </source>
</evidence>
<reference evidence="3" key="2">
    <citation type="submission" date="2021-01" db="UniProtKB">
        <authorList>
            <consortium name="EnsemblPlants"/>
        </authorList>
    </citation>
    <scope>IDENTIFICATION</scope>
</reference>
<dbReference type="EnsemblPlants" id="QL09p005889:mrna">
    <property type="protein sequence ID" value="QL09p005889:mrna:CDS:1"/>
    <property type="gene ID" value="QL09p005889"/>
</dbReference>
<dbReference type="InterPro" id="IPR050898">
    <property type="entry name" value="Plant_acyltransferase"/>
</dbReference>
<dbReference type="PANTHER" id="PTHR31147:SF66">
    <property type="entry name" value="OS05G0315700 PROTEIN"/>
    <property type="match status" value="1"/>
</dbReference>
<comment type="similarity">
    <text evidence="1">Belongs to the plant acyltransferase family.</text>
</comment>
<evidence type="ECO:0000313" key="4">
    <source>
        <dbReference type="Proteomes" id="UP000594261"/>
    </source>
</evidence>
<evidence type="ECO:0000256" key="1">
    <source>
        <dbReference type="ARBA" id="ARBA00009861"/>
    </source>
</evidence>
<evidence type="ECO:0000313" key="3">
    <source>
        <dbReference type="EnsemblPlants" id="QL09p005889:mrna:CDS:1"/>
    </source>
</evidence>
<dbReference type="EMBL" id="LRBV02000009">
    <property type="status" value="NOT_ANNOTATED_CDS"/>
    <property type="molecule type" value="Genomic_DNA"/>
</dbReference>
<keyword evidence="2" id="KW-0808">Transferase</keyword>
<dbReference type="InterPro" id="IPR023213">
    <property type="entry name" value="CAT-like_dom_sf"/>
</dbReference>
<sequence length="98" mass="11028">MQGRDPVRVIREALAKTLAGRIREGPGRKLVVECTGESIMFIEADAEVTLEQFGDAPQRPPFPCWEELLFEVPDSGGILNCPLLHIQVHIWLKNSYNI</sequence>
<dbReference type="Gene3D" id="3.30.559.10">
    <property type="entry name" value="Chloramphenicol acetyltransferase-like domain"/>
    <property type="match status" value="1"/>
</dbReference>
<reference evidence="3 4" key="1">
    <citation type="journal article" date="2016" name="G3 (Bethesda)">
        <title>First Draft Assembly and Annotation of the Genome of a California Endemic Oak Quercus lobata Nee (Fagaceae).</title>
        <authorList>
            <person name="Sork V.L."/>
            <person name="Fitz-Gibbon S.T."/>
            <person name="Puiu D."/>
            <person name="Crepeau M."/>
            <person name="Gugger P.F."/>
            <person name="Sherman R."/>
            <person name="Stevens K."/>
            <person name="Langley C.H."/>
            <person name="Pellegrini M."/>
            <person name="Salzberg S.L."/>
        </authorList>
    </citation>
    <scope>NUCLEOTIDE SEQUENCE [LARGE SCALE GENOMIC DNA]</scope>
    <source>
        <strain evidence="3 4">cv. SW786</strain>
    </source>
</reference>
<organism evidence="3 4">
    <name type="scientific">Quercus lobata</name>
    <name type="common">Valley oak</name>
    <dbReference type="NCBI Taxonomy" id="97700"/>
    <lineage>
        <taxon>Eukaryota</taxon>
        <taxon>Viridiplantae</taxon>
        <taxon>Streptophyta</taxon>
        <taxon>Embryophyta</taxon>
        <taxon>Tracheophyta</taxon>
        <taxon>Spermatophyta</taxon>
        <taxon>Magnoliopsida</taxon>
        <taxon>eudicotyledons</taxon>
        <taxon>Gunneridae</taxon>
        <taxon>Pentapetalae</taxon>
        <taxon>rosids</taxon>
        <taxon>fabids</taxon>
        <taxon>Fagales</taxon>
        <taxon>Fagaceae</taxon>
        <taxon>Quercus</taxon>
    </lineage>
</organism>
<dbReference type="OMA" id="SIMFIEA"/>
<dbReference type="AlphaFoldDB" id="A0A7N2MIP7"/>
<accession>A0A7N2MIP7</accession>
<proteinExistence type="inferred from homology"/>
<protein>
    <submittedName>
        <fullName evidence="3">Uncharacterized protein</fullName>
    </submittedName>
</protein>
<dbReference type="Pfam" id="PF02458">
    <property type="entry name" value="Transferase"/>
    <property type="match status" value="1"/>
</dbReference>
<name>A0A7N2MIP7_QUELO</name>